<comment type="caution">
    <text evidence="1">The sequence shown here is derived from an EMBL/GenBank/DDBJ whole genome shotgun (WGS) entry which is preliminary data.</text>
</comment>
<organism evidence="1 2">
    <name type="scientific">Nannocystis bainbridge</name>
    <dbReference type="NCBI Taxonomy" id="2995303"/>
    <lineage>
        <taxon>Bacteria</taxon>
        <taxon>Pseudomonadati</taxon>
        <taxon>Myxococcota</taxon>
        <taxon>Polyangia</taxon>
        <taxon>Nannocystales</taxon>
        <taxon>Nannocystaceae</taxon>
        <taxon>Nannocystis</taxon>
    </lineage>
</organism>
<evidence type="ECO:0000313" key="1">
    <source>
        <dbReference type="EMBL" id="MDC0720898.1"/>
    </source>
</evidence>
<dbReference type="RefSeq" id="WP_272089407.1">
    <property type="nucleotide sequence ID" value="NZ_JAQNDL010000003.1"/>
</dbReference>
<dbReference type="EMBL" id="JAQNDL010000003">
    <property type="protein sequence ID" value="MDC0720898.1"/>
    <property type="molecule type" value="Genomic_DNA"/>
</dbReference>
<name>A0ABT5E627_9BACT</name>
<gene>
    <name evidence="1" type="ORF">POL25_28595</name>
</gene>
<sequence>MNDQRRMPTLATELSVFSCHQSELIAGVLSKHPNLASLLVRIAEQVSRVFRSETVKQLRLRPSSGPYPAEDVGLVVDIVVTADESDARASLGRFDEEWWFEASGRCPVEIVIDIRRE</sequence>
<accession>A0ABT5E627</accession>
<reference evidence="1 2" key="1">
    <citation type="submission" date="2022-11" db="EMBL/GenBank/DDBJ databases">
        <title>Minimal conservation of predation-associated metabolite biosynthetic gene clusters underscores biosynthetic potential of Myxococcota including descriptions for ten novel species: Archangium lansinium sp. nov., Myxococcus landrumus sp. nov., Nannocystis bai.</title>
        <authorList>
            <person name="Ahearne A."/>
            <person name="Stevens C."/>
            <person name="Dowd S."/>
        </authorList>
    </citation>
    <scope>NUCLEOTIDE SEQUENCE [LARGE SCALE GENOMIC DNA]</scope>
    <source>
        <strain evidence="1 2">BB15-2</strain>
    </source>
</reference>
<dbReference type="Proteomes" id="UP001221686">
    <property type="component" value="Unassembled WGS sequence"/>
</dbReference>
<protein>
    <submittedName>
        <fullName evidence="1">Uncharacterized protein</fullName>
    </submittedName>
</protein>
<keyword evidence="2" id="KW-1185">Reference proteome</keyword>
<evidence type="ECO:0000313" key="2">
    <source>
        <dbReference type="Proteomes" id="UP001221686"/>
    </source>
</evidence>
<proteinExistence type="predicted"/>